<protein>
    <recommendedName>
        <fullName evidence="1">DUF4097 domain-containing protein</fullName>
    </recommendedName>
</protein>
<evidence type="ECO:0000313" key="3">
    <source>
        <dbReference type="Proteomes" id="UP000281644"/>
    </source>
</evidence>
<reference evidence="2 3" key="1">
    <citation type="submission" date="2018-10" db="EMBL/GenBank/DDBJ databases">
        <title>Genome sequencing of Lactobacillus species.</title>
        <authorList>
            <person name="Baek C."/>
            <person name="Yi H."/>
        </authorList>
    </citation>
    <scope>NUCLEOTIDE SEQUENCE [LARGE SCALE GENOMIC DNA]</scope>
    <source>
        <strain evidence="2 3">DSM 16365</strain>
    </source>
</reference>
<proteinExistence type="predicted"/>
<evidence type="ECO:0000259" key="1">
    <source>
        <dbReference type="Pfam" id="PF13349"/>
    </source>
</evidence>
<feature type="domain" description="DUF4097" evidence="1">
    <location>
        <begin position="221"/>
        <end position="440"/>
    </location>
</feature>
<dbReference type="InterPro" id="IPR047928">
    <property type="entry name" value="Perm_prefix_1"/>
</dbReference>
<dbReference type="NCBIfam" id="NF038403">
    <property type="entry name" value="perm_prefix_1"/>
    <property type="match status" value="1"/>
</dbReference>
<name>A0AAN1Q028_9LACO</name>
<dbReference type="EMBL" id="CP032751">
    <property type="protein sequence ID" value="AYJ35118.1"/>
    <property type="molecule type" value="Genomic_DNA"/>
</dbReference>
<gene>
    <name evidence="2" type="ORF">LPA65_04680</name>
</gene>
<accession>A0AAN1Q028</accession>
<dbReference type="KEGG" id="larg:LPA65_04680"/>
<evidence type="ECO:0000313" key="2">
    <source>
        <dbReference type="EMBL" id="AYJ35118.1"/>
    </source>
</evidence>
<dbReference type="Proteomes" id="UP000281644">
    <property type="component" value="Chromosome"/>
</dbReference>
<dbReference type="InterPro" id="IPR025164">
    <property type="entry name" value="Toastrack_DUF4097"/>
</dbReference>
<organism evidence="2 3">
    <name type="scientific">Lactiplantibacillus argentoratensis</name>
    <dbReference type="NCBI Taxonomy" id="271881"/>
    <lineage>
        <taxon>Bacteria</taxon>
        <taxon>Bacillati</taxon>
        <taxon>Bacillota</taxon>
        <taxon>Bacilli</taxon>
        <taxon>Lactobacillales</taxon>
        <taxon>Lactobacillaceae</taxon>
        <taxon>Lactiplantibacillus</taxon>
    </lineage>
</organism>
<dbReference type="AlphaFoldDB" id="A0AAN1Q028"/>
<dbReference type="Pfam" id="PF13349">
    <property type="entry name" value="DUF4097"/>
    <property type="match status" value="1"/>
</dbReference>
<sequence>MIMSAKIEQLVAMRLNTYFKQQPVTPALTELKMELATDLNEAANDKERSGLDPEAAVAEAFSDFGDINELIKQVNAENGATEKVHRHQITVDEDGIAIDSGKMLKIDADGISINNGTIKADANGLKVGRWTVDANGINEQEDTTEQESSAGLQAFDLAGEYRERLPLVNERRVAVADLISLTIRYQTAMIKVLPTQETTDELIVREFMNYNNPAYQAQVSRHGGNLQIVQGKVPFLIPLRVHVQILVPAQFTGDLSLASRAGNVLVGGLQRLATVALNVTSGSVRVAGLSVTSMTSDLTSGTMTIDHVQIAEQLGLMVKSGRVRLTAVTAASYVASAASGSITGQQLRGGGRWAAKSGSIKLAFAAVTGDTDLIANSGAIKVVMPVSASYRYELESQSGRVVAPRNARVDRQADGYQTGQVGATGTYLIHGRARSGNIHLS</sequence>